<feature type="compositionally biased region" description="Basic and acidic residues" evidence="1">
    <location>
        <begin position="616"/>
        <end position="629"/>
    </location>
</feature>
<evidence type="ECO:0000313" key="2">
    <source>
        <dbReference type="EMBL" id="VEL12272.1"/>
    </source>
</evidence>
<feature type="region of interest" description="Disordered" evidence="1">
    <location>
        <begin position="720"/>
        <end position="762"/>
    </location>
</feature>
<dbReference type="EMBL" id="CAAALY010014268">
    <property type="protein sequence ID" value="VEL12272.1"/>
    <property type="molecule type" value="Genomic_DNA"/>
</dbReference>
<feature type="region of interest" description="Disordered" evidence="1">
    <location>
        <begin position="219"/>
        <end position="271"/>
    </location>
</feature>
<dbReference type="AlphaFoldDB" id="A0A448WHX9"/>
<accession>A0A448WHX9</accession>
<protein>
    <submittedName>
        <fullName evidence="2">Uncharacterized protein</fullName>
    </submittedName>
</protein>
<sequence length="887" mass="88710">MHNHTHAHAHVHGHGHAHGHAHTSASASAAGTACSGAGSPASAHCNAGSAGAPESSASAGGLAAALSAWYSQQVLASPGLLGCPLVPAGLTHLPGLPPHSSAGVALPTPSAAAAAAAAAAIGHPLASLHHHLAGSAAAAPPGGLLHACPSASGLLMSPGLSGLNGLGGFTGLGGFNGLNGLCGLAELGFPGQPGRLSTAHIDSSISALAAAAAAAAAGATTTTTTNTTTTGYLLSPGATSPPHSLAHGLPSSSSSSSGLHPAFLASGPPSCPSGLPSTPLVTMSGHSGSLGLALSGTTPTRVSTAPMHCSNATTSCPTTAISVSSASPPSSVSSTPTPTTTNTNSCDFRAPTASSHHLMHTVLSSAGLPTVVSSSSGHLSSACLLGPTGSFAVANLPSSSACCLPDSPAVPPGLQLLNSLAAEAATSSSLMSGFNTNACTHLNAATSTSSASAASTPPLMMMLPTSAPSLGGLGSGAIFARATDSIASSARFQPTGQPPASSSAASSSALFSASAAICSSPSLTSANTNITTTPSTTSSSLAAMMAAAAAAMAGICSSGSSAMADLAAAPSGLTGDLRAGHTSRRLSPIGWTGRAISSSQSTTVAMTTKSPGVETRPAKEEADVKEIGHAKAKHRATFGRGDCPPRGLENRVNGRTERRTDASYDLAKSMLLRRGRELGDAEAALLMEEEDDCLDGEMLGMEDGEEEEIESEEIEEEIEELAGAEEDERGVSEVEEEDENEDELEDAEDECSGAGDGGEEAGRDFILDGAAKKKPDSAEIGEMRDQCNSYFIESGLSNHTGKLKRPAITNVILKNMAHLPPVISLTSIRIRKAFPPQLHLFRHGQYGFALTSQLRYTIFYKFINGSRMAESPPRTTTFFAEAIVKGT</sequence>
<evidence type="ECO:0000256" key="1">
    <source>
        <dbReference type="SAM" id="MobiDB-lite"/>
    </source>
</evidence>
<feature type="region of interest" description="Disordered" evidence="1">
    <location>
        <begin position="320"/>
        <end position="345"/>
    </location>
</feature>
<feature type="region of interest" description="Disordered" evidence="1">
    <location>
        <begin position="597"/>
        <end position="651"/>
    </location>
</feature>
<name>A0A448WHX9_9PLAT</name>
<reference evidence="2" key="1">
    <citation type="submission" date="2018-11" db="EMBL/GenBank/DDBJ databases">
        <authorList>
            <consortium name="Pathogen Informatics"/>
        </authorList>
    </citation>
    <scope>NUCLEOTIDE SEQUENCE</scope>
</reference>
<feature type="compositionally biased region" description="Basic residues" evidence="1">
    <location>
        <begin position="1"/>
        <end position="21"/>
    </location>
</feature>
<dbReference type="Proteomes" id="UP000784294">
    <property type="component" value="Unassembled WGS sequence"/>
</dbReference>
<feature type="region of interest" description="Disordered" evidence="1">
    <location>
        <begin position="1"/>
        <end position="33"/>
    </location>
</feature>
<feature type="compositionally biased region" description="Low complexity" evidence="1">
    <location>
        <begin position="219"/>
        <end position="230"/>
    </location>
</feature>
<feature type="compositionally biased region" description="Low complexity" evidence="1">
    <location>
        <begin position="240"/>
        <end position="271"/>
    </location>
</feature>
<evidence type="ECO:0000313" key="3">
    <source>
        <dbReference type="Proteomes" id="UP000784294"/>
    </source>
</evidence>
<feature type="compositionally biased region" description="Acidic residues" evidence="1">
    <location>
        <begin position="720"/>
        <end position="751"/>
    </location>
</feature>
<feature type="compositionally biased region" description="Low complexity" evidence="1">
    <location>
        <begin position="22"/>
        <end position="33"/>
    </location>
</feature>
<comment type="caution">
    <text evidence="2">The sequence shown here is derived from an EMBL/GenBank/DDBJ whole genome shotgun (WGS) entry which is preliminary data.</text>
</comment>
<gene>
    <name evidence="2" type="ORF">PXEA_LOCUS5712</name>
</gene>
<keyword evidence="3" id="KW-1185">Reference proteome</keyword>
<organism evidence="2 3">
    <name type="scientific">Protopolystoma xenopodis</name>
    <dbReference type="NCBI Taxonomy" id="117903"/>
    <lineage>
        <taxon>Eukaryota</taxon>
        <taxon>Metazoa</taxon>
        <taxon>Spiralia</taxon>
        <taxon>Lophotrochozoa</taxon>
        <taxon>Platyhelminthes</taxon>
        <taxon>Monogenea</taxon>
        <taxon>Polyopisthocotylea</taxon>
        <taxon>Polystomatidea</taxon>
        <taxon>Polystomatidae</taxon>
        <taxon>Protopolystoma</taxon>
    </lineage>
</organism>
<feature type="compositionally biased region" description="Polar residues" evidence="1">
    <location>
        <begin position="597"/>
        <end position="610"/>
    </location>
</feature>
<proteinExistence type="predicted"/>